<protein>
    <submittedName>
        <fullName evidence="2">Uncharacterized protein</fullName>
    </submittedName>
</protein>
<accession>A0A8H1LJN4</accession>
<dbReference type="Proteomes" id="UP000298111">
    <property type="component" value="Unassembled WGS sequence"/>
</dbReference>
<evidence type="ECO:0000313" key="2">
    <source>
        <dbReference type="EMBL" id="TGG88075.1"/>
    </source>
</evidence>
<dbReference type="RefSeq" id="WP_016472345.1">
    <property type="nucleotide sequence ID" value="NZ_BBQG01000023.1"/>
</dbReference>
<gene>
    <name evidence="2" type="ORF">D8771_03950</name>
</gene>
<feature type="compositionally biased region" description="Low complexity" evidence="1">
    <location>
        <begin position="44"/>
        <end position="96"/>
    </location>
</feature>
<evidence type="ECO:0000313" key="3">
    <source>
        <dbReference type="Proteomes" id="UP000298111"/>
    </source>
</evidence>
<name>A0A8H1LJN4_9ACTN</name>
<dbReference type="GeneID" id="75182864"/>
<feature type="region of interest" description="Disordered" evidence="1">
    <location>
        <begin position="44"/>
        <end position="102"/>
    </location>
</feature>
<sequence length="173" mass="17537">MNHAARRIGRSLALVLPVVLVLSGTLAVTRVPWDSPADSQVLTASARDASASTPDAASPDASSSDASSSGASTPASSGAPVTPGTPGTATAQQAPQDSLRDRLIAELQEKDPGAALTGLQRAITRKPSLARHCASIARALGKAAVHKYGPQRAQSFSRPVCDTSFATGVAQLS</sequence>
<proteinExistence type="predicted"/>
<dbReference type="EMBL" id="RCIY01000012">
    <property type="protein sequence ID" value="TGG88075.1"/>
    <property type="molecule type" value="Genomic_DNA"/>
</dbReference>
<organism evidence="2 3">
    <name type="scientific">Streptomyces albus</name>
    <dbReference type="NCBI Taxonomy" id="1888"/>
    <lineage>
        <taxon>Bacteria</taxon>
        <taxon>Bacillati</taxon>
        <taxon>Actinomycetota</taxon>
        <taxon>Actinomycetes</taxon>
        <taxon>Kitasatosporales</taxon>
        <taxon>Streptomycetaceae</taxon>
        <taxon>Streptomyces</taxon>
    </lineage>
</organism>
<evidence type="ECO:0000256" key="1">
    <source>
        <dbReference type="SAM" id="MobiDB-lite"/>
    </source>
</evidence>
<comment type="caution">
    <text evidence="2">The sequence shown here is derived from an EMBL/GenBank/DDBJ whole genome shotgun (WGS) entry which is preliminary data.</text>
</comment>
<dbReference type="AlphaFoldDB" id="A0A8H1LJN4"/>
<reference evidence="2 3" key="1">
    <citation type="submission" date="2018-10" db="EMBL/GenBank/DDBJ databases">
        <title>Isolation of pseudouridimycin from Streptomyces albus DSM 40763.</title>
        <authorList>
            <person name="Rosenqvist P."/>
            <person name="Metsae-Ketelae M."/>
            <person name="Virta P."/>
        </authorList>
    </citation>
    <scope>NUCLEOTIDE SEQUENCE [LARGE SCALE GENOMIC DNA]</scope>
    <source>
        <strain evidence="2 3">DSM 40763</strain>
    </source>
</reference>